<evidence type="ECO:0008006" key="2">
    <source>
        <dbReference type="Google" id="ProtNLM"/>
    </source>
</evidence>
<proteinExistence type="predicted"/>
<name>X0ZNF8_9ZZZZ</name>
<organism evidence="1">
    <name type="scientific">marine sediment metagenome</name>
    <dbReference type="NCBI Taxonomy" id="412755"/>
    <lineage>
        <taxon>unclassified sequences</taxon>
        <taxon>metagenomes</taxon>
        <taxon>ecological metagenomes</taxon>
    </lineage>
</organism>
<dbReference type="EMBL" id="BARS01057239">
    <property type="protein sequence ID" value="GAG49731.1"/>
    <property type="molecule type" value="Genomic_DNA"/>
</dbReference>
<dbReference type="AlphaFoldDB" id="X0ZNF8"/>
<gene>
    <name evidence="1" type="ORF">S01H1_84001</name>
</gene>
<evidence type="ECO:0000313" key="1">
    <source>
        <dbReference type="EMBL" id="GAG49731.1"/>
    </source>
</evidence>
<dbReference type="Gene3D" id="1.10.10.10">
    <property type="entry name" value="Winged helix-like DNA-binding domain superfamily/Winged helix DNA-binding domain"/>
    <property type="match status" value="1"/>
</dbReference>
<comment type="caution">
    <text evidence="1">The sequence shown here is derived from an EMBL/GenBank/DDBJ whole genome shotgun (WGS) entry which is preliminary data.</text>
</comment>
<reference evidence="1" key="1">
    <citation type="journal article" date="2014" name="Front. Microbiol.">
        <title>High frequency of phylogenetically diverse reductive dehalogenase-homologous genes in deep subseafloor sedimentary metagenomes.</title>
        <authorList>
            <person name="Kawai M."/>
            <person name="Futagami T."/>
            <person name="Toyoda A."/>
            <person name="Takaki Y."/>
            <person name="Nishi S."/>
            <person name="Hori S."/>
            <person name="Arai W."/>
            <person name="Tsubouchi T."/>
            <person name="Morono Y."/>
            <person name="Uchiyama I."/>
            <person name="Ito T."/>
            <person name="Fujiyama A."/>
            <person name="Inagaki F."/>
            <person name="Takami H."/>
        </authorList>
    </citation>
    <scope>NUCLEOTIDE SEQUENCE</scope>
    <source>
        <strain evidence="1">Expedition CK06-06</strain>
    </source>
</reference>
<protein>
    <recommendedName>
        <fullName evidence="2">HTH tetR-type domain-containing protein</fullName>
    </recommendedName>
</protein>
<sequence length="92" mass="10905">MVLTKRRREILKAQTITARSKKTNLERARELGIKPGTFHSHNTQIFQELMAALDILTDPENYTTFKGRFKKNEDFLWEKSRELRALIKRSIE</sequence>
<accession>X0ZNF8</accession>
<dbReference type="InterPro" id="IPR036388">
    <property type="entry name" value="WH-like_DNA-bd_sf"/>
</dbReference>